<evidence type="ECO:0000256" key="8">
    <source>
        <dbReference type="SAM" id="Phobius"/>
    </source>
</evidence>
<dbReference type="PROSITE" id="PS50263">
    <property type="entry name" value="CN_HYDROLASE"/>
    <property type="match status" value="1"/>
</dbReference>
<name>A0A1F4S5R2_UNCSA</name>
<dbReference type="InterPro" id="IPR036526">
    <property type="entry name" value="C-N_Hydrolase_sf"/>
</dbReference>
<organism evidence="10 11">
    <name type="scientific">candidate division WOR-1 bacterium RIFOXYB2_FULL_36_35</name>
    <dbReference type="NCBI Taxonomy" id="1802578"/>
    <lineage>
        <taxon>Bacteria</taxon>
        <taxon>Bacillati</taxon>
        <taxon>Saganbacteria</taxon>
    </lineage>
</organism>
<dbReference type="SUPFAM" id="SSF56317">
    <property type="entry name" value="Carbon-nitrogen hydrolase"/>
    <property type="match status" value="1"/>
</dbReference>
<evidence type="ECO:0000256" key="7">
    <source>
        <dbReference type="ARBA" id="ARBA00023315"/>
    </source>
</evidence>
<reference evidence="10 11" key="1">
    <citation type="journal article" date="2016" name="Nat. Commun.">
        <title>Thousands of microbial genomes shed light on interconnected biogeochemical processes in an aquifer system.</title>
        <authorList>
            <person name="Anantharaman K."/>
            <person name="Brown C.T."/>
            <person name="Hug L.A."/>
            <person name="Sharon I."/>
            <person name="Castelle C.J."/>
            <person name="Probst A.J."/>
            <person name="Thomas B.C."/>
            <person name="Singh A."/>
            <person name="Wilkins M.J."/>
            <person name="Karaoz U."/>
            <person name="Brodie E.L."/>
            <person name="Williams K.H."/>
            <person name="Hubbard S.S."/>
            <person name="Banfield J.F."/>
        </authorList>
    </citation>
    <scope>NUCLEOTIDE SEQUENCE [LARGE SCALE GENOMIC DNA]</scope>
</reference>
<dbReference type="Pfam" id="PF00795">
    <property type="entry name" value="CN_hydrolase"/>
    <property type="match status" value="1"/>
</dbReference>
<dbReference type="CDD" id="cd07571">
    <property type="entry name" value="ALP_N-acyl_transferase"/>
    <property type="match status" value="1"/>
</dbReference>
<proteinExistence type="predicted"/>
<keyword evidence="5 8" id="KW-1133">Transmembrane helix</keyword>
<dbReference type="Gene3D" id="3.60.110.10">
    <property type="entry name" value="Carbon-nitrogen hydrolase"/>
    <property type="match status" value="1"/>
</dbReference>
<gene>
    <name evidence="10" type="ORF">A2290_09285</name>
</gene>
<feature type="transmembrane region" description="Helical" evidence="8">
    <location>
        <begin position="20"/>
        <end position="44"/>
    </location>
</feature>
<keyword evidence="7 10" id="KW-0012">Acyltransferase</keyword>
<keyword evidence="10" id="KW-0449">Lipoprotein</keyword>
<protein>
    <submittedName>
        <fullName evidence="10">Apolipoprotein N-acyltransferase</fullName>
    </submittedName>
</protein>
<evidence type="ECO:0000313" key="11">
    <source>
        <dbReference type="Proteomes" id="UP000177905"/>
    </source>
</evidence>
<feature type="domain" description="CN hydrolase" evidence="9">
    <location>
        <begin position="93"/>
        <end position="334"/>
    </location>
</feature>
<keyword evidence="4 8" id="KW-0812">Transmembrane</keyword>
<dbReference type="EMBL" id="MEUA01000026">
    <property type="protein sequence ID" value="OGC15083.1"/>
    <property type="molecule type" value="Genomic_DNA"/>
</dbReference>
<comment type="subcellular location">
    <subcellularLocation>
        <location evidence="1">Cell membrane</location>
        <topology evidence="1">Multi-pass membrane protein</topology>
    </subcellularLocation>
</comment>
<dbReference type="NCBIfam" id="TIGR00546">
    <property type="entry name" value="lnt"/>
    <property type="match status" value="1"/>
</dbReference>
<dbReference type="Proteomes" id="UP000177905">
    <property type="component" value="Unassembled WGS sequence"/>
</dbReference>
<dbReference type="GO" id="GO:0042158">
    <property type="term" value="P:lipoprotein biosynthetic process"/>
    <property type="evidence" value="ECO:0007669"/>
    <property type="project" value="InterPro"/>
</dbReference>
<evidence type="ECO:0000256" key="6">
    <source>
        <dbReference type="ARBA" id="ARBA00023136"/>
    </source>
</evidence>
<accession>A0A1F4S5R2</accession>
<evidence type="ECO:0000256" key="1">
    <source>
        <dbReference type="ARBA" id="ARBA00004651"/>
    </source>
</evidence>
<feature type="transmembrane region" description="Helical" evidence="8">
    <location>
        <begin position="56"/>
        <end position="76"/>
    </location>
</feature>
<keyword evidence="6 8" id="KW-0472">Membrane</keyword>
<dbReference type="InterPro" id="IPR003010">
    <property type="entry name" value="C-N_Hydrolase"/>
</dbReference>
<dbReference type="PANTHER" id="PTHR38686:SF1">
    <property type="entry name" value="APOLIPOPROTEIN N-ACYLTRANSFERASE"/>
    <property type="match status" value="1"/>
</dbReference>
<dbReference type="AlphaFoldDB" id="A0A1F4S5R2"/>
<comment type="caution">
    <text evidence="10">The sequence shown here is derived from an EMBL/GenBank/DDBJ whole genome shotgun (WGS) entry which is preliminary data.</text>
</comment>
<evidence type="ECO:0000256" key="4">
    <source>
        <dbReference type="ARBA" id="ARBA00022692"/>
    </source>
</evidence>
<evidence type="ECO:0000259" key="9">
    <source>
        <dbReference type="PROSITE" id="PS50263"/>
    </source>
</evidence>
<keyword evidence="2" id="KW-1003">Cell membrane</keyword>
<keyword evidence="3 10" id="KW-0808">Transferase</keyword>
<dbReference type="GO" id="GO:0016410">
    <property type="term" value="F:N-acyltransferase activity"/>
    <property type="evidence" value="ECO:0007669"/>
    <property type="project" value="InterPro"/>
</dbReference>
<evidence type="ECO:0000256" key="5">
    <source>
        <dbReference type="ARBA" id="ARBA00022989"/>
    </source>
</evidence>
<evidence type="ECO:0000256" key="3">
    <source>
        <dbReference type="ARBA" id="ARBA00022679"/>
    </source>
</evidence>
<dbReference type="InterPro" id="IPR004563">
    <property type="entry name" value="Apolipo_AcylTrfase"/>
</dbReference>
<evidence type="ECO:0000256" key="2">
    <source>
        <dbReference type="ARBA" id="ARBA00022475"/>
    </source>
</evidence>
<dbReference type="PANTHER" id="PTHR38686">
    <property type="entry name" value="APOLIPOPROTEIN N-ACYLTRANSFERASE"/>
    <property type="match status" value="1"/>
</dbReference>
<sequence>MGNFGMPGGVIAYSQTIFLPIIQIASFTTAYGISFLIILFNISLTKIIFQKNKKGTLSLFLLSLILIFASTIYGFIQLNKPINNKNTIKIASIQGNIPQEKKLDPDFNTENLNIHKKLTLKAAKEAPDIIIWPETSIPVYLLHNKKFLNEIKNLAKETNSYLIIGTPHYDKNHKIYNSMAVISPSFEVVSRYDKQQLVPFGEYLPFRFFLYPFLKNTGYYEGEFARGNGAITIKINNLTIAPAICFESTFPFSIKRRTKEGANIIIVITNDAWFKTSSAPYEHFNHAIFRAIENRKFVVQAANTGISGLIDPCGRVIKKLGLNKKGYLVFNPNY</sequence>
<dbReference type="GO" id="GO:0005886">
    <property type="term" value="C:plasma membrane"/>
    <property type="evidence" value="ECO:0007669"/>
    <property type="project" value="UniProtKB-SubCell"/>
</dbReference>
<evidence type="ECO:0000313" key="10">
    <source>
        <dbReference type="EMBL" id="OGC15083.1"/>
    </source>
</evidence>